<accession>A0ABV9H3P5</accession>
<dbReference type="Proteomes" id="UP001596042">
    <property type="component" value="Unassembled WGS sequence"/>
</dbReference>
<dbReference type="Pfam" id="PF05229">
    <property type="entry name" value="SCPU"/>
    <property type="match status" value="1"/>
</dbReference>
<sequence length="185" mass="18807">MFSKSVLAKGLWGRNCLGLSAFALALTASPYLAVNNANAATATSTLGVSLTVLAGCEITSVGDVEFADTDLIAESEPTATGTIQVKCSDGQAYSVGLGAGTGADASVTERKMTRAGGEETISYSLYRDASHTQVWGDTIEGTPNVVTGTGTGEAQSYTVYGKVIAPQSPPAAGTYSDSVAITVTY</sequence>
<feature type="domain" description="Spore coat protein U/FanG" evidence="2">
    <location>
        <begin position="42"/>
        <end position="182"/>
    </location>
</feature>
<protein>
    <submittedName>
        <fullName evidence="3">Spore coat U domain-containing protein</fullName>
    </submittedName>
</protein>
<name>A0ABV9H3P5_9HYPH</name>
<dbReference type="InterPro" id="IPR007893">
    <property type="entry name" value="Spore_coat_U/FanG"/>
</dbReference>
<gene>
    <name evidence="3" type="ORF">ACFO1V_06280</name>
</gene>
<comment type="caution">
    <text evidence="3">The sequence shown here is derived from an EMBL/GenBank/DDBJ whole genome shotgun (WGS) entry which is preliminary data.</text>
</comment>
<feature type="signal peptide" evidence="1">
    <location>
        <begin position="1"/>
        <end position="33"/>
    </location>
</feature>
<keyword evidence="1" id="KW-0732">Signal</keyword>
<evidence type="ECO:0000259" key="2">
    <source>
        <dbReference type="Pfam" id="PF05229"/>
    </source>
</evidence>
<feature type="chain" id="PRO_5046163558" evidence="1">
    <location>
        <begin position="34"/>
        <end position="185"/>
    </location>
</feature>
<dbReference type="RefSeq" id="WP_374833499.1">
    <property type="nucleotide sequence ID" value="NZ_JBHEEZ010000026.1"/>
</dbReference>
<proteinExistence type="predicted"/>
<dbReference type="PANTHER" id="PTHR37089">
    <property type="entry name" value="PROTEIN U-RELATED"/>
    <property type="match status" value="1"/>
</dbReference>
<evidence type="ECO:0000313" key="4">
    <source>
        <dbReference type="Proteomes" id="UP001596042"/>
    </source>
</evidence>
<reference evidence="4" key="1">
    <citation type="journal article" date="2019" name="Int. J. Syst. Evol. Microbiol.">
        <title>The Global Catalogue of Microorganisms (GCM) 10K type strain sequencing project: providing services to taxonomists for standard genome sequencing and annotation.</title>
        <authorList>
            <consortium name="The Broad Institute Genomics Platform"/>
            <consortium name="The Broad Institute Genome Sequencing Center for Infectious Disease"/>
            <person name="Wu L."/>
            <person name="Ma J."/>
        </authorList>
    </citation>
    <scope>NUCLEOTIDE SEQUENCE [LARGE SCALE GENOMIC DNA]</scope>
    <source>
        <strain evidence="4">CGMCC 1.15731</strain>
    </source>
</reference>
<dbReference type="SMART" id="SM00972">
    <property type="entry name" value="SCPU"/>
    <property type="match status" value="1"/>
</dbReference>
<evidence type="ECO:0000256" key="1">
    <source>
        <dbReference type="SAM" id="SignalP"/>
    </source>
</evidence>
<keyword evidence="4" id="KW-1185">Reference proteome</keyword>
<evidence type="ECO:0000313" key="3">
    <source>
        <dbReference type="EMBL" id="MFC4624832.1"/>
    </source>
</evidence>
<dbReference type="EMBL" id="JBHSEL010000047">
    <property type="protein sequence ID" value="MFC4624832.1"/>
    <property type="molecule type" value="Genomic_DNA"/>
</dbReference>
<dbReference type="InterPro" id="IPR053167">
    <property type="entry name" value="Spore_coat_component"/>
</dbReference>
<organism evidence="3 4">
    <name type="scientific">Daeguia caeni</name>
    <dbReference type="NCBI Taxonomy" id="439612"/>
    <lineage>
        <taxon>Bacteria</taxon>
        <taxon>Pseudomonadati</taxon>
        <taxon>Pseudomonadota</taxon>
        <taxon>Alphaproteobacteria</taxon>
        <taxon>Hyphomicrobiales</taxon>
        <taxon>Brucellaceae</taxon>
        <taxon>Daeguia</taxon>
    </lineage>
</organism>